<accession>A0A6J7H3Q6</accession>
<name>A0A6J7H3Q6_9ZZZZ</name>
<protein>
    <submittedName>
        <fullName evidence="1">Unannotated protein</fullName>
    </submittedName>
</protein>
<proteinExistence type="predicted"/>
<dbReference type="SUPFAM" id="SSF48239">
    <property type="entry name" value="Terpenoid cyclases/Protein prenyltransferases"/>
    <property type="match status" value="1"/>
</dbReference>
<evidence type="ECO:0000313" key="1">
    <source>
        <dbReference type="EMBL" id="CAB4913678.1"/>
    </source>
</evidence>
<dbReference type="AlphaFoldDB" id="A0A6J7H3Q6"/>
<organism evidence="1">
    <name type="scientific">freshwater metagenome</name>
    <dbReference type="NCBI Taxonomy" id="449393"/>
    <lineage>
        <taxon>unclassified sequences</taxon>
        <taxon>metagenomes</taxon>
        <taxon>ecological metagenomes</taxon>
    </lineage>
</organism>
<reference evidence="1" key="1">
    <citation type="submission" date="2020-05" db="EMBL/GenBank/DDBJ databases">
        <authorList>
            <person name="Chiriac C."/>
            <person name="Salcher M."/>
            <person name="Ghai R."/>
            <person name="Kavagutti S V."/>
        </authorList>
    </citation>
    <scope>NUCLEOTIDE SEQUENCE</scope>
</reference>
<sequence length="390" mass="43210">MQISSCCRFQRTSGTKNTVNCLYCFTRAHTVVLPHRGHVRVEPGPRSFCLLPNPKRKNTHPTLGAHYRPGMADDVLTWLLDSDPALRWQVERDLAGEPEPVWRATRARVATEGWGARLLALQDPDGQWAGGAFFPKVHGEVQWPAEGEGQPWTATTWSLAALRDWGCDPAALTDTADRLAATCTWEYDDLPYWGGEVDVCINANTLASGVWLGVDVEALAAWFPEHQLDDGGWNCEWVEGSTRSSVHSTLNAVRGLLAHEVATGGSDDLRAARHRGEAHLLARRLTRRLSSGELLEPCLVPPTAPSRWRYDVLRALDHLRSASLLDGTAPDPRATDAVELLRAGRQPDGRWLQGPVQPGAVWFPVDVPDGEPSRWVTLGARRVLEWWDQA</sequence>
<gene>
    <name evidence="1" type="ORF">UFOPK3609_01021</name>
</gene>
<dbReference type="EMBL" id="CAFBMQ010000147">
    <property type="protein sequence ID" value="CAB4913678.1"/>
    <property type="molecule type" value="Genomic_DNA"/>
</dbReference>
<dbReference type="InterPro" id="IPR008930">
    <property type="entry name" value="Terpenoid_cyclase/PrenylTrfase"/>
</dbReference>